<dbReference type="AlphaFoldDB" id="A0A815SRJ1"/>
<protein>
    <submittedName>
        <fullName evidence="1">Uncharacterized protein</fullName>
    </submittedName>
</protein>
<evidence type="ECO:0000313" key="1">
    <source>
        <dbReference type="EMBL" id="CAF1496404.1"/>
    </source>
</evidence>
<feature type="non-terminal residue" evidence="1">
    <location>
        <position position="36"/>
    </location>
</feature>
<accession>A0A815SRJ1</accession>
<dbReference type="EMBL" id="CAJOBE010009267">
    <property type="protein sequence ID" value="CAF4081142.1"/>
    <property type="molecule type" value="Genomic_DNA"/>
</dbReference>
<dbReference type="Proteomes" id="UP000663874">
    <property type="component" value="Unassembled WGS sequence"/>
</dbReference>
<comment type="caution">
    <text evidence="1">The sequence shown here is derived from an EMBL/GenBank/DDBJ whole genome shotgun (WGS) entry which is preliminary data.</text>
</comment>
<dbReference type="EMBL" id="CAJNOU010006082">
    <property type="protein sequence ID" value="CAF1496404.1"/>
    <property type="molecule type" value="Genomic_DNA"/>
</dbReference>
<evidence type="ECO:0000313" key="2">
    <source>
        <dbReference type="EMBL" id="CAF4081142.1"/>
    </source>
</evidence>
<proteinExistence type="predicted"/>
<sequence length="36" mass="4145">MRILKEIYSPAVEQDAKRKINLTSTDSTPSKKPNKR</sequence>
<evidence type="ECO:0000313" key="3">
    <source>
        <dbReference type="Proteomes" id="UP000663889"/>
    </source>
</evidence>
<organism evidence="1 3">
    <name type="scientific">Rotaria sordida</name>
    <dbReference type="NCBI Taxonomy" id="392033"/>
    <lineage>
        <taxon>Eukaryota</taxon>
        <taxon>Metazoa</taxon>
        <taxon>Spiralia</taxon>
        <taxon>Gnathifera</taxon>
        <taxon>Rotifera</taxon>
        <taxon>Eurotatoria</taxon>
        <taxon>Bdelloidea</taxon>
        <taxon>Philodinida</taxon>
        <taxon>Philodinidae</taxon>
        <taxon>Rotaria</taxon>
    </lineage>
</organism>
<dbReference type="Proteomes" id="UP000663889">
    <property type="component" value="Unassembled WGS sequence"/>
</dbReference>
<reference evidence="1" key="1">
    <citation type="submission" date="2021-02" db="EMBL/GenBank/DDBJ databases">
        <authorList>
            <person name="Nowell W R."/>
        </authorList>
    </citation>
    <scope>NUCLEOTIDE SEQUENCE</scope>
</reference>
<name>A0A815SRJ1_9BILA</name>
<gene>
    <name evidence="2" type="ORF">FNK824_LOCUS30368</name>
    <name evidence="1" type="ORF">SEV965_LOCUS35840</name>
</gene>